<evidence type="ECO:0000256" key="1">
    <source>
        <dbReference type="SAM" id="Coils"/>
    </source>
</evidence>
<reference evidence="2 3" key="1">
    <citation type="submission" date="2016-03" db="EMBL/GenBank/DDBJ databases">
        <title>Draft Genome Assembly of Pseudomonas putida strain CBF10-2.</title>
        <authorList>
            <person name="Iyer R.S."/>
            <person name="Damania A."/>
        </authorList>
    </citation>
    <scope>NUCLEOTIDE SEQUENCE [LARGE SCALE GENOMIC DNA]</scope>
    <source>
        <strain evidence="2 3">CBF10-2</strain>
    </source>
</reference>
<dbReference type="Proteomes" id="UP000077752">
    <property type="component" value="Unassembled WGS sequence"/>
</dbReference>
<feature type="coiled-coil region" evidence="1">
    <location>
        <begin position="125"/>
        <end position="152"/>
    </location>
</feature>
<gene>
    <name evidence="2" type="ORF">AYO28_27035</name>
</gene>
<dbReference type="InterPro" id="IPR047760">
    <property type="entry name" value="XaxB-like"/>
</dbReference>
<dbReference type="EMBL" id="LUCV01000062">
    <property type="protein sequence ID" value="OAI83661.1"/>
    <property type="molecule type" value="Genomic_DNA"/>
</dbReference>
<organism evidence="2 3">
    <name type="scientific">Pseudomonas putida</name>
    <name type="common">Arthrobacter siderocapsulatus</name>
    <dbReference type="NCBI Taxonomy" id="303"/>
    <lineage>
        <taxon>Bacteria</taxon>
        <taxon>Pseudomonadati</taxon>
        <taxon>Pseudomonadota</taxon>
        <taxon>Gammaproteobacteria</taxon>
        <taxon>Pseudomonadales</taxon>
        <taxon>Pseudomonadaceae</taxon>
        <taxon>Pseudomonas</taxon>
    </lineage>
</organism>
<proteinExistence type="predicted"/>
<keyword evidence="1" id="KW-0175">Coiled coil</keyword>
<evidence type="ECO:0008006" key="4">
    <source>
        <dbReference type="Google" id="ProtNLM"/>
    </source>
</evidence>
<evidence type="ECO:0000313" key="2">
    <source>
        <dbReference type="EMBL" id="OAI83661.1"/>
    </source>
</evidence>
<accession>A0A177S8G5</accession>
<sequence>MNQPNPQALPDISRMNDLKEDFLKQFYSTTGVLLPALREQLASLSERLLDTDRLLSERVLSALVLVGNHKWADLAFVLAQSPGQGQVLEQDALRDRQRLEAKGQEIVDALARLGKARLPAVQERADSLAGQRDALSANIANQEARIEGFDAQIDAMSEVIDAFEVPDLQRVFKGMIPSEAEIALLQKMLLKGVDPDSLMAAARIFVDKVAGLLEGRKLSEVIKLRTRKVIERGVLLDEVCDWKARRAALERELAELPGIAALGGVRDQWLEHAATLARGWTERVEAVGAQTGLEAMADALCAMEAWLLAVRRRYEEL</sequence>
<comment type="caution">
    <text evidence="2">The sequence shown here is derived from an EMBL/GenBank/DDBJ whole genome shotgun (WGS) entry which is preliminary data.</text>
</comment>
<evidence type="ECO:0000313" key="3">
    <source>
        <dbReference type="Proteomes" id="UP000077752"/>
    </source>
</evidence>
<protein>
    <recommendedName>
        <fullName evidence="4">Alpha-xenorhabdolysin family binary toxin subunit B</fullName>
    </recommendedName>
</protein>
<dbReference type="RefSeq" id="WP_064305056.1">
    <property type="nucleotide sequence ID" value="NZ_LUCV01000062.1"/>
</dbReference>
<dbReference type="AlphaFoldDB" id="A0A177S8G5"/>
<name>A0A177S8G5_PSEPU</name>
<dbReference type="NCBIfam" id="NF033927">
    <property type="entry name" value="alph_xenorhab_B"/>
    <property type="match status" value="1"/>
</dbReference>